<feature type="compositionally biased region" description="Polar residues" evidence="12">
    <location>
        <begin position="240"/>
        <end position="249"/>
    </location>
</feature>
<dbReference type="GO" id="GO:0000978">
    <property type="term" value="F:RNA polymerase II cis-regulatory region sequence-specific DNA binding"/>
    <property type="evidence" value="ECO:0007669"/>
    <property type="project" value="TreeGrafter"/>
</dbReference>
<dbReference type="FunFam" id="3.30.160.60:FF:000181">
    <property type="entry name" value="C2H2 type zinc finger protein"/>
    <property type="match status" value="1"/>
</dbReference>
<comment type="caution">
    <text evidence="14">The sequence shown here is derived from an EMBL/GenBank/DDBJ whole genome shotgun (WGS) entry which is preliminary data.</text>
</comment>
<dbReference type="PROSITE" id="PS00028">
    <property type="entry name" value="ZINC_FINGER_C2H2_1"/>
    <property type="match status" value="2"/>
</dbReference>
<dbReference type="GO" id="GO:0005634">
    <property type="term" value="C:nucleus"/>
    <property type="evidence" value="ECO:0007669"/>
    <property type="project" value="UniProtKB-SubCell"/>
</dbReference>
<dbReference type="GO" id="GO:0000981">
    <property type="term" value="F:DNA-binding transcription factor activity, RNA polymerase II-specific"/>
    <property type="evidence" value="ECO:0007669"/>
    <property type="project" value="TreeGrafter"/>
</dbReference>
<name>A0AAN7YIX1_9PEZI</name>
<evidence type="ECO:0000256" key="6">
    <source>
        <dbReference type="ARBA" id="ARBA00022771"/>
    </source>
</evidence>
<feature type="compositionally biased region" description="Polar residues" evidence="12">
    <location>
        <begin position="1"/>
        <end position="33"/>
    </location>
</feature>
<dbReference type="FunFam" id="3.30.160.60:FF:000239">
    <property type="entry name" value="C2H2 type zinc finger protein"/>
    <property type="match status" value="1"/>
</dbReference>
<sequence>MERSRSPSSGHTQHITQHTPHLPQLNASFTGDSTAAHDSYNPLTTQPFSGAYTDPSFSQDYLQQAKWPLDPSFNNYSQQEQTAQQQALSSQTLGNINSAYLQNSGLESQGYTGHSAQGGNQFPLNALDNSMGLGQDTSAFPNFDFNQPEYDLNRASFDGSASLDPQLLSGLDTTTTDPLSVHALENGLGVSQAQMTATMQSHTPMTANLFPEMVRQQSASPSPHATPGFQQHGFAPMGRSRNTSESLDPSSAMFPPITNEWPSRAFGGHRRQPSDNISELSSHSNQASPYLSTLGDSFDQNPNTPPMLHQSQEPMFNGELLQGFSISEAQMQQPYISPNHSQFPSPQLQAQQLPAFTADNNYGLSTATLNGQFTQQANGLEMFPSGAHDAFPALNNHTSPGEGAADQMSPPEINIVHAPTIKDSTENLRKDGAEHTLSPPLLSNRKRAKSDSHAGSRPSSPFVPNRTRSPSLQPQMSDPSELLAPINDRVTSRSPSPSSRSRKGSQGAHGSRSSSHASIQRDYILDLADPERTPSNGPEGNRAQRHPATFQCHLCPKRFTRAYNLRSHLRTHTDERPFVCTVCGKAFARQHDRKRHEGLHSGEKKFMCRGSLQSAQQWGCGRKFARADALGRHFRSEAGRVCIKPLLDEEAAERQRAWLEAQQQSEMASDFTASQSMLNAPLMDPNNFLPQALLAQYPALAGIDWSNVPQGNTLDDEYSGRSSFDAGASSGGEYYDDLSENELAYQDPAMAAGINNINSMNTMNNMNGLVGMNQQHMGLQQGSQAVRQPFGIFPNQTSDYLSDFEGR</sequence>
<dbReference type="AlphaFoldDB" id="A0AAN7YIX1"/>
<feature type="region of interest" description="Disordered" evidence="12">
    <location>
        <begin position="1"/>
        <end position="55"/>
    </location>
</feature>
<dbReference type="GO" id="GO:0008270">
    <property type="term" value="F:zinc ion binding"/>
    <property type="evidence" value="ECO:0007669"/>
    <property type="project" value="UniProtKB-KW"/>
</dbReference>
<evidence type="ECO:0000256" key="3">
    <source>
        <dbReference type="ARBA" id="ARBA00022490"/>
    </source>
</evidence>
<feature type="compositionally biased region" description="Low complexity" evidence="12">
    <location>
        <begin position="78"/>
        <end position="89"/>
    </location>
</feature>
<evidence type="ECO:0000313" key="14">
    <source>
        <dbReference type="EMBL" id="KAK5116718.1"/>
    </source>
</evidence>
<keyword evidence="4" id="KW-0479">Metal-binding</keyword>
<dbReference type="SMART" id="SM00355">
    <property type="entry name" value="ZnF_C2H2"/>
    <property type="match status" value="2"/>
</dbReference>
<reference evidence="14" key="1">
    <citation type="submission" date="2023-08" db="EMBL/GenBank/DDBJ databases">
        <title>Black Yeasts Isolated from many extreme environments.</title>
        <authorList>
            <person name="Coleine C."/>
            <person name="Stajich J.E."/>
            <person name="Selbmann L."/>
        </authorList>
    </citation>
    <scope>NUCLEOTIDE SEQUENCE</scope>
    <source>
        <strain evidence="14">CCFEE 5401</strain>
    </source>
</reference>
<evidence type="ECO:0000256" key="1">
    <source>
        <dbReference type="ARBA" id="ARBA00004123"/>
    </source>
</evidence>
<feature type="compositionally biased region" description="Low complexity" evidence="12">
    <location>
        <begin position="492"/>
        <end position="519"/>
    </location>
</feature>
<feature type="domain" description="C2H2-type" evidence="13">
    <location>
        <begin position="578"/>
        <end position="605"/>
    </location>
</feature>
<dbReference type="Proteomes" id="UP001310890">
    <property type="component" value="Unassembled WGS sequence"/>
</dbReference>
<evidence type="ECO:0000256" key="11">
    <source>
        <dbReference type="PROSITE-ProRule" id="PRU00042"/>
    </source>
</evidence>
<dbReference type="SUPFAM" id="SSF57667">
    <property type="entry name" value="beta-beta-alpha zinc fingers"/>
    <property type="match status" value="1"/>
</dbReference>
<keyword evidence="7" id="KW-0862">Zinc</keyword>
<protein>
    <recommendedName>
        <fullName evidence="13">C2H2-type domain-containing protein</fullName>
    </recommendedName>
</protein>
<dbReference type="Pfam" id="PF00096">
    <property type="entry name" value="zf-C2H2"/>
    <property type="match status" value="2"/>
</dbReference>
<feature type="compositionally biased region" description="Polar residues" evidence="12">
    <location>
        <begin position="466"/>
        <end position="478"/>
    </location>
</feature>
<dbReference type="GO" id="GO:0045944">
    <property type="term" value="P:positive regulation of transcription by RNA polymerase II"/>
    <property type="evidence" value="ECO:0007669"/>
    <property type="project" value="UniProtKB-ARBA"/>
</dbReference>
<dbReference type="PANTHER" id="PTHR24388">
    <property type="entry name" value="ZINC FINGER PROTEIN"/>
    <property type="match status" value="1"/>
</dbReference>
<keyword evidence="6 11" id="KW-0863">Zinc-finger</keyword>
<evidence type="ECO:0000256" key="9">
    <source>
        <dbReference type="ARBA" id="ARBA00023163"/>
    </source>
</evidence>
<evidence type="ECO:0000256" key="5">
    <source>
        <dbReference type="ARBA" id="ARBA00022737"/>
    </source>
</evidence>
<evidence type="ECO:0000256" key="10">
    <source>
        <dbReference type="ARBA" id="ARBA00023242"/>
    </source>
</evidence>
<dbReference type="InterPro" id="IPR013087">
    <property type="entry name" value="Znf_C2H2_type"/>
</dbReference>
<feature type="region of interest" description="Disordered" evidence="12">
    <location>
        <begin position="218"/>
        <end position="311"/>
    </location>
</feature>
<dbReference type="FunFam" id="3.30.160.60:FF:000146">
    <property type="entry name" value="C2H2 type zinc finger protein"/>
    <property type="match status" value="1"/>
</dbReference>
<evidence type="ECO:0000256" key="12">
    <source>
        <dbReference type="SAM" id="MobiDB-lite"/>
    </source>
</evidence>
<dbReference type="PANTHER" id="PTHR24388:SF54">
    <property type="entry name" value="PROTEIN ESCARGOT"/>
    <property type="match status" value="1"/>
</dbReference>
<accession>A0AAN7YIX1</accession>
<gene>
    <name evidence="14" type="ORF">LTR62_007392</name>
</gene>
<evidence type="ECO:0000256" key="8">
    <source>
        <dbReference type="ARBA" id="ARBA00023015"/>
    </source>
</evidence>
<evidence type="ECO:0000256" key="2">
    <source>
        <dbReference type="ARBA" id="ARBA00004496"/>
    </source>
</evidence>
<dbReference type="PROSITE" id="PS50157">
    <property type="entry name" value="ZINC_FINGER_C2H2_2"/>
    <property type="match status" value="2"/>
</dbReference>
<feature type="region of interest" description="Disordered" evidence="12">
    <location>
        <begin position="528"/>
        <end position="547"/>
    </location>
</feature>
<dbReference type="InterPro" id="IPR036236">
    <property type="entry name" value="Znf_C2H2_sf"/>
</dbReference>
<feature type="region of interest" description="Disordered" evidence="12">
    <location>
        <begin position="388"/>
        <end position="409"/>
    </location>
</feature>
<dbReference type="InterPro" id="IPR050527">
    <property type="entry name" value="Snail/Krueppel_Znf"/>
</dbReference>
<evidence type="ECO:0000256" key="4">
    <source>
        <dbReference type="ARBA" id="ARBA00022723"/>
    </source>
</evidence>
<proteinExistence type="predicted"/>
<feature type="domain" description="C2H2-type" evidence="13">
    <location>
        <begin position="550"/>
        <end position="577"/>
    </location>
</feature>
<dbReference type="GO" id="GO:0005737">
    <property type="term" value="C:cytoplasm"/>
    <property type="evidence" value="ECO:0007669"/>
    <property type="project" value="UniProtKB-SubCell"/>
</dbReference>
<evidence type="ECO:0000259" key="13">
    <source>
        <dbReference type="PROSITE" id="PS50157"/>
    </source>
</evidence>
<keyword evidence="8" id="KW-0805">Transcription regulation</keyword>
<keyword evidence="9" id="KW-0804">Transcription</keyword>
<dbReference type="GO" id="GO:0071277">
    <property type="term" value="P:cellular response to calcium ion"/>
    <property type="evidence" value="ECO:0007669"/>
    <property type="project" value="UniProtKB-ARBA"/>
</dbReference>
<keyword evidence="5" id="KW-0677">Repeat</keyword>
<comment type="subcellular location">
    <subcellularLocation>
        <location evidence="2">Cytoplasm</location>
    </subcellularLocation>
    <subcellularLocation>
        <location evidence="1">Nucleus</location>
    </subcellularLocation>
</comment>
<feature type="compositionally biased region" description="Polar residues" evidence="12">
    <location>
        <begin position="274"/>
        <end position="302"/>
    </location>
</feature>
<evidence type="ECO:0000313" key="15">
    <source>
        <dbReference type="Proteomes" id="UP001310890"/>
    </source>
</evidence>
<organism evidence="14 15">
    <name type="scientific">Meristemomyces frigidus</name>
    <dbReference type="NCBI Taxonomy" id="1508187"/>
    <lineage>
        <taxon>Eukaryota</taxon>
        <taxon>Fungi</taxon>
        <taxon>Dikarya</taxon>
        <taxon>Ascomycota</taxon>
        <taxon>Pezizomycotina</taxon>
        <taxon>Dothideomycetes</taxon>
        <taxon>Dothideomycetidae</taxon>
        <taxon>Mycosphaerellales</taxon>
        <taxon>Teratosphaeriaceae</taxon>
        <taxon>Meristemomyces</taxon>
    </lineage>
</organism>
<feature type="region of interest" description="Disordered" evidence="12">
    <location>
        <begin position="69"/>
        <end position="89"/>
    </location>
</feature>
<feature type="region of interest" description="Disordered" evidence="12">
    <location>
        <begin position="431"/>
        <end position="519"/>
    </location>
</feature>
<dbReference type="EMBL" id="JAVRRL010000007">
    <property type="protein sequence ID" value="KAK5116718.1"/>
    <property type="molecule type" value="Genomic_DNA"/>
</dbReference>
<dbReference type="Gene3D" id="3.30.160.60">
    <property type="entry name" value="Classic Zinc Finger"/>
    <property type="match status" value="3"/>
</dbReference>
<evidence type="ECO:0000256" key="7">
    <source>
        <dbReference type="ARBA" id="ARBA00022833"/>
    </source>
</evidence>
<keyword evidence="10" id="KW-0539">Nucleus</keyword>
<keyword evidence="3" id="KW-0963">Cytoplasm</keyword>